<dbReference type="SUPFAM" id="SSF140869">
    <property type="entry name" value="GUN4-like"/>
    <property type="match status" value="1"/>
</dbReference>
<dbReference type="CDD" id="cd16383">
    <property type="entry name" value="GUN4"/>
    <property type="match status" value="1"/>
</dbReference>
<evidence type="ECO:0000313" key="3">
    <source>
        <dbReference type="EMBL" id="PZO55621.1"/>
    </source>
</evidence>
<evidence type="ECO:0000259" key="2">
    <source>
        <dbReference type="Pfam" id="PF16416"/>
    </source>
</evidence>
<sequence>AAPSSQSSHESAVSPSANAFEIDALVADLATGMVKKQFAAIHGLATLGTDGEKALVDFVRKRMAEQNLAEPTAAHGCAYQYLFKSESAAAQALIAEFPEGLVCPQSDRGVDYRDLQMLLVKREYEKADKVTSQKLCELAGGQAIERKWVYFTEVTQFPVIDLQAMDVIWGLYSEDKFGWRKQRELWLRLGKNWERLWPQLLWKTEGAWTRYPHEFIWDMSAPMGHLPLSNQLRGVRTMASLLAHPAWEQ</sequence>
<dbReference type="InterPro" id="IPR008629">
    <property type="entry name" value="GUN4-like"/>
</dbReference>
<dbReference type="SUPFAM" id="SSF48371">
    <property type="entry name" value="ARM repeat"/>
    <property type="match status" value="1"/>
</dbReference>
<dbReference type="Gene3D" id="1.25.40.620">
    <property type="match status" value="1"/>
</dbReference>
<evidence type="ECO:0000259" key="1">
    <source>
        <dbReference type="Pfam" id="PF05419"/>
    </source>
</evidence>
<protein>
    <recommendedName>
        <fullName evidence="5">GUN4-like domain-containing protein</fullName>
    </recommendedName>
</protein>
<dbReference type="GO" id="GO:0030288">
    <property type="term" value="C:outer membrane-bounded periplasmic space"/>
    <property type="evidence" value="ECO:0007669"/>
    <property type="project" value="TreeGrafter"/>
</dbReference>
<dbReference type="Pfam" id="PF05419">
    <property type="entry name" value="GUN4"/>
    <property type="match status" value="1"/>
</dbReference>
<dbReference type="EMBL" id="QBMP01000090">
    <property type="protein sequence ID" value="PZO55621.1"/>
    <property type="molecule type" value="Genomic_DNA"/>
</dbReference>
<evidence type="ECO:0008006" key="5">
    <source>
        <dbReference type="Google" id="ProtNLM"/>
    </source>
</evidence>
<accession>A0A2W4ZA89</accession>
<dbReference type="PANTHER" id="PTHR34800">
    <property type="entry name" value="TETRAPYRROLE-BINDING PROTEIN, CHLOROPLASTIC"/>
    <property type="match status" value="1"/>
</dbReference>
<dbReference type="InterPro" id="IPR032192">
    <property type="entry name" value="GUN4_N"/>
</dbReference>
<dbReference type="Gene3D" id="1.10.10.1770">
    <property type="entry name" value="Gun4-like"/>
    <property type="match status" value="1"/>
</dbReference>
<comment type="caution">
    <text evidence="3">The sequence shown here is derived from an EMBL/GenBank/DDBJ whole genome shotgun (WGS) entry which is preliminary data.</text>
</comment>
<dbReference type="Proteomes" id="UP000249794">
    <property type="component" value="Unassembled WGS sequence"/>
</dbReference>
<dbReference type="Pfam" id="PF16416">
    <property type="entry name" value="GUN4_N"/>
    <property type="match status" value="1"/>
</dbReference>
<evidence type="ECO:0000313" key="4">
    <source>
        <dbReference type="Proteomes" id="UP000249794"/>
    </source>
</evidence>
<dbReference type="PANTHER" id="PTHR34800:SF1">
    <property type="entry name" value="TETRAPYRROLE-BINDING PROTEIN, CHLOROPLASTIC"/>
    <property type="match status" value="1"/>
</dbReference>
<dbReference type="InterPro" id="IPR016024">
    <property type="entry name" value="ARM-type_fold"/>
</dbReference>
<reference evidence="3 4" key="2">
    <citation type="submission" date="2018-06" db="EMBL/GenBank/DDBJ databases">
        <title>Metagenomic assembly of (sub)arctic Cyanobacteria and their associated microbiome from non-axenic cultures.</title>
        <authorList>
            <person name="Baurain D."/>
        </authorList>
    </citation>
    <scope>NUCLEOTIDE SEQUENCE [LARGE SCALE GENOMIC DNA]</scope>
    <source>
        <strain evidence="3">ULC027bin1</strain>
    </source>
</reference>
<dbReference type="GO" id="GO:0046906">
    <property type="term" value="F:tetrapyrrole binding"/>
    <property type="evidence" value="ECO:0007669"/>
    <property type="project" value="TreeGrafter"/>
</dbReference>
<proteinExistence type="predicted"/>
<name>A0A2W4ZA89_9CYAN</name>
<feature type="non-terminal residue" evidence="3">
    <location>
        <position position="1"/>
    </location>
</feature>
<feature type="domain" description="GUN4-like" evidence="1">
    <location>
        <begin position="106"/>
        <end position="245"/>
    </location>
</feature>
<organism evidence="3 4">
    <name type="scientific">Phormidesmis priestleyi</name>
    <dbReference type="NCBI Taxonomy" id="268141"/>
    <lineage>
        <taxon>Bacteria</taxon>
        <taxon>Bacillati</taxon>
        <taxon>Cyanobacteriota</taxon>
        <taxon>Cyanophyceae</taxon>
        <taxon>Leptolyngbyales</taxon>
        <taxon>Leptolyngbyaceae</taxon>
        <taxon>Phormidesmis</taxon>
    </lineage>
</organism>
<dbReference type="AlphaFoldDB" id="A0A2W4ZA89"/>
<feature type="domain" description="GUN4 N-terminal ARM-like repeat" evidence="2">
    <location>
        <begin position="16"/>
        <end position="96"/>
    </location>
</feature>
<gene>
    <name evidence="3" type="ORF">DCF15_10120</name>
</gene>
<dbReference type="InterPro" id="IPR037215">
    <property type="entry name" value="GUN4-like_sf"/>
</dbReference>
<reference evidence="4" key="1">
    <citation type="submission" date="2018-04" db="EMBL/GenBank/DDBJ databases">
        <authorList>
            <person name="Cornet L."/>
        </authorList>
    </citation>
    <scope>NUCLEOTIDE SEQUENCE [LARGE SCALE GENOMIC DNA]</scope>
</reference>